<keyword evidence="2 8" id="KW-0436">Ligase</keyword>
<evidence type="ECO:0000256" key="4">
    <source>
        <dbReference type="ARBA" id="ARBA00022840"/>
    </source>
</evidence>
<evidence type="ECO:0000256" key="5">
    <source>
        <dbReference type="ARBA" id="ARBA00022917"/>
    </source>
</evidence>
<dbReference type="EC" id="6.1.1.15" evidence="8"/>
<reference evidence="10" key="1">
    <citation type="submission" date="2020-06" db="EMBL/GenBank/DDBJ databases">
        <title>Stable isotope informed genome-resolved metagenomics uncovers potential trophic interactions in rhizosphere soil.</title>
        <authorList>
            <person name="Starr E.P."/>
            <person name="Shi S."/>
            <person name="Blazewicz S.J."/>
            <person name="Koch B.J."/>
            <person name="Probst A.J."/>
            <person name="Hungate B.A."/>
            <person name="Pett-Ridge J."/>
            <person name="Firestone M.K."/>
            <person name="Banfield J.F."/>
        </authorList>
    </citation>
    <scope>NUCLEOTIDE SEQUENCE</scope>
    <source>
        <strain evidence="10">YM_69_17</strain>
    </source>
</reference>
<keyword evidence="5 8" id="KW-0648">Protein biosynthesis</keyword>
<dbReference type="AlphaFoldDB" id="A0A952KEE8"/>
<dbReference type="EMBL" id="JAEKLZ010000164">
    <property type="protein sequence ID" value="MBW8725240.1"/>
    <property type="molecule type" value="Genomic_DNA"/>
</dbReference>
<dbReference type="PANTHER" id="PTHR43382:SF2">
    <property type="entry name" value="BIFUNCTIONAL GLUTAMATE_PROLINE--TRNA LIGASE"/>
    <property type="match status" value="1"/>
</dbReference>
<name>A0A952KEE8_9PROT</name>
<evidence type="ECO:0000256" key="2">
    <source>
        <dbReference type="ARBA" id="ARBA00022598"/>
    </source>
</evidence>
<dbReference type="Pfam" id="PF09180">
    <property type="entry name" value="ProRS-C_1"/>
    <property type="match status" value="1"/>
</dbReference>
<dbReference type="GO" id="GO:0004827">
    <property type="term" value="F:proline-tRNA ligase activity"/>
    <property type="evidence" value="ECO:0007669"/>
    <property type="project" value="UniProtKB-UniRule"/>
</dbReference>
<dbReference type="SMART" id="SM00946">
    <property type="entry name" value="ProRS-C_1"/>
    <property type="match status" value="1"/>
</dbReference>
<dbReference type="GO" id="GO:0005524">
    <property type="term" value="F:ATP binding"/>
    <property type="evidence" value="ECO:0007669"/>
    <property type="project" value="UniProtKB-UniRule"/>
</dbReference>
<dbReference type="InterPro" id="IPR016061">
    <property type="entry name" value="Pro-tRNA_ligase_II_C"/>
</dbReference>
<keyword evidence="4 8" id="KW-0067">ATP-binding</keyword>
<organism evidence="10 11">
    <name type="scientific">Inquilinus limosus</name>
    <dbReference type="NCBI Taxonomy" id="171674"/>
    <lineage>
        <taxon>Bacteria</taxon>
        <taxon>Pseudomonadati</taxon>
        <taxon>Pseudomonadota</taxon>
        <taxon>Alphaproteobacteria</taxon>
        <taxon>Rhodospirillales</taxon>
        <taxon>Rhodospirillaceae</taxon>
        <taxon>Inquilinus</taxon>
    </lineage>
</organism>
<dbReference type="InterPro" id="IPR036621">
    <property type="entry name" value="Anticodon-bd_dom_sf"/>
</dbReference>
<accession>A0A952KEE8</accession>
<gene>
    <name evidence="8" type="primary">proS</name>
    <name evidence="10" type="ORF">JF625_08825</name>
</gene>
<keyword evidence="6 8" id="KW-0030">Aminoacyl-tRNA synthetase</keyword>
<dbReference type="InterPro" id="IPR006195">
    <property type="entry name" value="aa-tRNA-synth_II"/>
</dbReference>
<dbReference type="PROSITE" id="PS50862">
    <property type="entry name" value="AA_TRNA_LIGASE_II"/>
    <property type="match status" value="1"/>
</dbReference>
<dbReference type="GO" id="GO:0005737">
    <property type="term" value="C:cytoplasm"/>
    <property type="evidence" value="ECO:0007669"/>
    <property type="project" value="UniProtKB-SubCell"/>
</dbReference>
<evidence type="ECO:0000256" key="1">
    <source>
        <dbReference type="ARBA" id="ARBA00022490"/>
    </source>
</evidence>
<comment type="subcellular location">
    <subcellularLocation>
        <location evidence="8">Cytoplasm</location>
    </subcellularLocation>
</comment>
<comment type="domain">
    <text evidence="8">Consists of three domains: the N-terminal catalytic domain, the anticodon-binding domain and the C-terminal extension.</text>
</comment>
<comment type="subunit">
    <text evidence="8">Homodimer.</text>
</comment>
<dbReference type="InterPro" id="IPR017449">
    <property type="entry name" value="Pro-tRNA_synth_II"/>
</dbReference>
<evidence type="ECO:0000256" key="6">
    <source>
        <dbReference type="ARBA" id="ARBA00023146"/>
    </source>
</evidence>
<proteinExistence type="inferred from homology"/>
<dbReference type="InterPro" id="IPR002314">
    <property type="entry name" value="aa-tRNA-synt_IIb"/>
</dbReference>
<evidence type="ECO:0000259" key="9">
    <source>
        <dbReference type="PROSITE" id="PS50862"/>
    </source>
</evidence>
<feature type="domain" description="Aminoacyl-transfer RNA synthetases class-II family profile" evidence="9">
    <location>
        <begin position="46"/>
        <end position="295"/>
    </location>
</feature>
<comment type="catalytic activity">
    <reaction evidence="7 8">
        <text>tRNA(Pro) + L-proline + ATP = L-prolyl-tRNA(Pro) + AMP + diphosphate</text>
        <dbReference type="Rhea" id="RHEA:14305"/>
        <dbReference type="Rhea" id="RHEA-COMP:9700"/>
        <dbReference type="Rhea" id="RHEA-COMP:9702"/>
        <dbReference type="ChEBI" id="CHEBI:30616"/>
        <dbReference type="ChEBI" id="CHEBI:33019"/>
        <dbReference type="ChEBI" id="CHEBI:60039"/>
        <dbReference type="ChEBI" id="CHEBI:78442"/>
        <dbReference type="ChEBI" id="CHEBI:78532"/>
        <dbReference type="ChEBI" id="CHEBI:456215"/>
        <dbReference type="EC" id="6.1.1.15"/>
    </reaction>
</comment>
<keyword evidence="1 8" id="KW-0963">Cytoplasm</keyword>
<dbReference type="InterPro" id="IPR045864">
    <property type="entry name" value="aa-tRNA-synth_II/BPL/LPL"/>
</dbReference>
<dbReference type="SUPFAM" id="SSF64586">
    <property type="entry name" value="C-terminal domain of ProRS"/>
    <property type="match status" value="1"/>
</dbReference>
<dbReference type="Gene3D" id="3.30.930.10">
    <property type="entry name" value="Bira Bifunctional Protein, Domain 2"/>
    <property type="match status" value="1"/>
</dbReference>
<dbReference type="Pfam" id="PF00587">
    <property type="entry name" value="tRNA-synt_2b"/>
    <property type="match status" value="1"/>
</dbReference>
<dbReference type="SUPFAM" id="SSF52954">
    <property type="entry name" value="Class II aaRS ABD-related"/>
    <property type="match status" value="1"/>
</dbReference>
<keyword evidence="3 8" id="KW-0547">Nucleotide-binding</keyword>
<sequence length="504" mass="55562">MTQSKTTAVTPTRAEDYAGWYQAVVRAADLAEPAPVRGCMTIKPWGYGIWERIQSILDRRFKETGHRNCYFPLFIPLQYMQREAEHVEGFAAEVALVTHHRLANVDGRLQVDAPLEEPLVVRPTSETIVGEAFSRWIQSHRDLPVLINQWANVVRWEKRPRIFLRTSEFLWQEGHTAHATEAEALEETERMLGIYREVAEDALALPVIAGRKTRREKFPGAVTTLCIEAMMQDGRALQSGTSHFLGQNFARAAGIRFTDADGTVKLPYTTSWGASTRLIGALIMTHSDDDGLRLPPAVAPDQVAILPVLRGTPEDAAVLARCDEIAGRLRRDSWRGEPVRVTIDRRPGSGSAKRWDWVRKGVPLIVELGARDLAGGKLITWRRDRLQDGKAETGLDAFVAALPGRLSEIQAALLAEARMYRDARLRDASTLDEARALLGDGGADGYRSGAGFVRLPWCGSEDEEAALAETGVTIRCLLPAEDGPAPCAATGAVTAERAILARAY</sequence>
<dbReference type="FunFam" id="3.30.930.10:FF:000037">
    <property type="entry name" value="Proline--tRNA ligase"/>
    <property type="match status" value="1"/>
</dbReference>
<evidence type="ECO:0000313" key="10">
    <source>
        <dbReference type="EMBL" id="MBW8725240.1"/>
    </source>
</evidence>
<evidence type="ECO:0000256" key="3">
    <source>
        <dbReference type="ARBA" id="ARBA00022741"/>
    </source>
</evidence>
<evidence type="ECO:0000256" key="7">
    <source>
        <dbReference type="ARBA" id="ARBA00047671"/>
    </source>
</evidence>
<evidence type="ECO:0000256" key="8">
    <source>
        <dbReference type="HAMAP-Rule" id="MF_01571"/>
    </source>
</evidence>
<dbReference type="InterPro" id="IPR004154">
    <property type="entry name" value="Anticodon-bd"/>
</dbReference>
<dbReference type="HAMAP" id="MF_01571">
    <property type="entry name" value="Pro_tRNA_synth_type3"/>
    <property type="match status" value="1"/>
</dbReference>
<dbReference type="GO" id="GO:0017101">
    <property type="term" value="C:aminoacyl-tRNA synthetase multienzyme complex"/>
    <property type="evidence" value="ECO:0007669"/>
    <property type="project" value="TreeGrafter"/>
</dbReference>
<protein>
    <recommendedName>
        <fullName evidence="8">Proline--tRNA ligase</fullName>
        <ecNumber evidence="8">6.1.1.15</ecNumber>
    </recommendedName>
    <alternativeName>
        <fullName evidence="8">Prolyl-tRNA synthetase</fullName>
        <shortName evidence="8">ProRS</shortName>
    </alternativeName>
</protein>
<dbReference type="Proteomes" id="UP000700706">
    <property type="component" value="Unassembled WGS sequence"/>
</dbReference>
<comment type="function">
    <text evidence="8">Catalyzes the attachment of proline to tRNA(Pro) in a two-step reaction: proline is first activated by ATP to form Pro-AMP and then transferred to the acceptor end of tRNA(Pro).</text>
</comment>
<comment type="similarity">
    <text evidence="8">Belongs to the class-II aminoacyl-tRNA synthetase family. ProS type 3 subfamily.</text>
</comment>
<dbReference type="Gene3D" id="3.40.50.800">
    <property type="entry name" value="Anticodon-binding domain"/>
    <property type="match status" value="1"/>
</dbReference>
<dbReference type="Gene3D" id="3.30.110.30">
    <property type="entry name" value="C-terminal domain of ProRS"/>
    <property type="match status" value="1"/>
</dbReference>
<dbReference type="SUPFAM" id="SSF55681">
    <property type="entry name" value="Class II aaRS and biotin synthetases"/>
    <property type="match status" value="1"/>
</dbReference>
<dbReference type="InterPro" id="IPR033721">
    <property type="entry name" value="ProRS_core_arch_euk"/>
</dbReference>
<dbReference type="GO" id="GO:0006433">
    <property type="term" value="P:prolyl-tRNA aminoacylation"/>
    <property type="evidence" value="ECO:0007669"/>
    <property type="project" value="UniProtKB-UniRule"/>
</dbReference>
<comment type="caution">
    <text evidence="10">The sequence shown here is derived from an EMBL/GenBank/DDBJ whole genome shotgun (WGS) entry which is preliminary data.</text>
</comment>
<dbReference type="InterPro" id="IPR004499">
    <property type="entry name" value="Pro-tRNA-ligase_IIa_arc-type"/>
</dbReference>
<dbReference type="Pfam" id="PF03129">
    <property type="entry name" value="HGTP_anticodon"/>
    <property type="match status" value="1"/>
</dbReference>
<evidence type="ECO:0000313" key="11">
    <source>
        <dbReference type="Proteomes" id="UP000700706"/>
    </source>
</evidence>
<dbReference type="PANTHER" id="PTHR43382">
    <property type="entry name" value="PROLYL-TRNA SYNTHETASE"/>
    <property type="match status" value="1"/>
</dbReference>
<dbReference type="CDD" id="cd00778">
    <property type="entry name" value="ProRS_core_arch_euk"/>
    <property type="match status" value="1"/>
</dbReference>